<dbReference type="Pfam" id="PF00092">
    <property type="entry name" value="VWA"/>
    <property type="match status" value="1"/>
</dbReference>
<dbReference type="InterPro" id="IPR000719">
    <property type="entry name" value="Prot_kinase_dom"/>
</dbReference>
<sequence length="1187" mass="131289">MLGSVVQLPGPDPRSSTLGCVIKVGLEYYAITTMHTFETSHSSCRAPSATDSDNTSTSNSSTAPTVFSGIDVPLHNNKEIFESEVFELLSDDEYDVADVQYDSLSEGEECEPDQADDWSLGTDGSTVHESSDGNRPTETEEMLALFPSSQQLQASGEMDLDWALINVTHLDRCCFNTFSPSGSHSESVSLDKVARSRPQSETPVLIVTSGKVPQRGFLQPGISLLGGISGKTPSSVWTVILDDGSSLKKGDSGSVVVDAVSYDVYGHVVGCNPMGEVYISPYHAILRQVRNLFLEVEVSLPESSTTSLCRPDVATSTDQCTDIPDSVPPVPHDNNPFIVTTGIKYGSHPFKCNSEDQPKHIEHSDVGKTSHESCSVLQADDIQPSKGFHGIKHGVQVIRSECVPTAPNLSSQDASTLSAQFMDYLQNEHVDGMNVEGNAAPYISLSALKRYFTTSHIDTIMRPWEPSPSDIATDIRSSYLRIFSILVYIGNADCIRWFTSNDLQDSDLPFDESSLQHKPSWSDAFLEEQWKFCPIMISADGNFKRSLSSKTILPVTYEKSIAGENQGPNKPRIWQVKVHPGCSYNIEDERVVFKVYQGARAHDVYTTETTTYSDLRLGADSAITKAYTGFSFPESQRCIAILEHTNGGSLIDFFRSKSPPSSSENMGLFWEKMMKLAETVAIFHAVDVPDELTKHSWSRAQLDIRPESILVFSKDENSSISDINFRFEGHSLFKLDGLQIPDQEIATKGNGSRMYLPPECSSGLPTMHSTKADIWSLGAIFSDILIWSISGEAGRERYFDRRMIDLIDHNPCYHDGVKRLRVVDEFHELALLHKKDDDIITTFMNKTILSKMLVPAGERCTAMQIMESFQAEIKQLRLSLTSIPTIPQTGSPEPVAADPSLARISPEACCTNSTAPPLSDSLELPLPGQSPVFSEQRSSSVADTDLLNGESSIEILYRDLKEKNRGSKLGNFNEFKLTKLAYILTVPRMHKAHENLKTGDNIFVIDNSSSMENHKAEVMKTARVLSYMCKEEAYESGMQLFFTSMPTRGPRKFKTSSQIERAIRKANSADEPCNMGNCLDYVLKNLYDNGKRKPTSIYIFTDGLWDEDDLDSSAYEVVRLSIQFIQFGHDLEGTKNLQEIESASSDLASVRHFTDPVPYILSGGIPITKISPVEEGAIDLLTLDLGL</sequence>
<reference evidence="3" key="2">
    <citation type="submission" date="2020-05" db="EMBL/GenBank/DDBJ databases">
        <authorList>
            <person name="Kim H.-S."/>
            <person name="Proctor R.H."/>
            <person name="Brown D.W."/>
        </authorList>
    </citation>
    <scope>NUCLEOTIDE SEQUENCE</scope>
    <source>
        <strain evidence="3">NRRL 45417</strain>
    </source>
</reference>
<dbReference type="Gene3D" id="3.40.50.410">
    <property type="entry name" value="von Willebrand factor, type A domain"/>
    <property type="match status" value="1"/>
</dbReference>
<dbReference type="EMBL" id="JABFAI010000094">
    <property type="protein sequence ID" value="KAF4955730.1"/>
    <property type="molecule type" value="Genomic_DNA"/>
</dbReference>
<feature type="region of interest" description="Disordered" evidence="1">
    <location>
        <begin position="103"/>
        <end position="138"/>
    </location>
</feature>
<gene>
    <name evidence="3" type="ORF">FGADI_4301</name>
</gene>
<feature type="compositionally biased region" description="Basic and acidic residues" evidence="1">
    <location>
        <begin position="129"/>
        <end position="138"/>
    </location>
</feature>
<dbReference type="GO" id="GO:0004672">
    <property type="term" value="F:protein kinase activity"/>
    <property type="evidence" value="ECO:0007669"/>
    <property type="project" value="InterPro"/>
</dbReference>
<name>A0A8H4WZI7_9HYPO</name>
<evidence type="ECO:0000256" key="1">
    <source>
        <dbReference type="SAM" id="MobiDB-lite"/>
    </source>
</evidence>
<dbReference type="InterPro" id="IPR036465">
    <property type="entry name" value="vWFA_dom_sf"/>
</dbReference>
<feature type="region of interest" description="Disordered" evidence="1">
    <location>
        <begin position="40"/>
        <end position="65"/>
    </location>
</feature>
<dbReference type="Gene3D" id="1.10.510.10">
    <property type="entry name" value="Transferase(Phosphotransferase) domain 1"/>
    <property type="match status" value="1"/>
</dbReference>
<feature type="compositionally biased region" description="Acidic residues" evidence="1">
    <location>
        <begin position="105"/>
        <end position="116"/>
    </location>
</feature>
<dbReference type="InterPro" id="IPR002035">
    <property type="entry name" value="VWF_A"/>
</dbReference>
<dbReference type="PROSITE" id="PS50011">
    <property type="entry name" value="PROTEIN_KINASE_DOM"/>
    <property type="match status" value="1"/>
</dbReference>
<dbReference type="AlphaFoldDB" id="A0A8H4WZI7"/>
<evidence type="ECO:0000313" key="4">
    <source>
        <dbReference type="Proteomes" id="UP000604273"/>
    </source>
</evidence>
<proteinExistence type="predicted"/>
<accession>A0A8H4WZI7</accession>
<organism evidence="3 4">
    <name type="scientific">Fusarium gaditjirri</name>
    <dbReference type="NCBI Taxonomy" id="282569"/>
    <lineage>
        <taxon>Eukaryota</taxon>
        <taxon>Fungi</taxon>
        <taxon>Dikarya</taxon>
        <taxon>Ascomycota</taxon>
        <taxon>Pezizomycotina</taxon>
        <taxon>Sordariomycetes</taxon>
        <taxon>Hypocreomycetidae</taxon>
        <taxon>Hypocreales</taxon>
        <taxon>Nectriaceae</taxon>
        <taxon>Fusarium</taxon>
        <taxon>Fusarium nisikadoi species complex</taxon>
    </lineage>
</organism>
<dbReference type="GO" id="GO:0005524">
    <property type="term" value="F:ATP binding"/>
    <property type="evidence" value="ECO:0007669"/>
    <property type="project" value="InterPro"/>
</dbReference>
<feature type="compositionally biased region" description="Low complexity" evidence="1">
    <location>
        <begin position="47"/>
        <end position="65"/>
    </location>
</feature>
<evidence type="ECO:0000313" key="3">
    <source>
        <dbReference type="EMBL" id="KAF4955730.1"/>
    </source>
</evidence>
<protein>
    <recommendedName>
        <fullName evidence="2">Protein kinase domain-containing protein</fullName>
    </recommendedName>
</protein>
<dbReference type="SUPFAM" id="SSF53300">
    <property type="entry name" value="vWA-like"/>
    <property type="match status" value="1"/>
</dbReference>
<evidence type="ECO:0000259" key="2">
    <source>
        <dbReference type="PROSITE" id="PS50011"/>
    </source>
</evidence>
<feature type="domain" description="Protein kinase" evidence="2">
    <location>
        <begin position="532"/>
        <end position="873"/>
    </location>
</feature>
<dbReference type="SUPFAM" id="SSF56112">
    <property type="entry name" value="Protein kinase-like (PK-like)"/>
    <property type="match status" value="1"/>
</dbReference>
<comment type="caution">
    <text evidence="3">The sequence shown here is derived from an EMBL/GenBank/DDBJ whole genome shotgun (WGS) entry which is preliminary data.</text>
</comment>
<reference evidence="3" key="1">
    <citation type="journal article" date="2020" name="BMC Genomics">
        <title>Correction to: Identification and distribution of gene clusters required for synthesis of sphingolipid metabolism inhibitors in diverse species of the filamentous fungus Fusarium.</title>
        <authorList>
            <person name="Kim H.S."/>
            <person name="Lohmar J.M."/>
            <person name="Busman M."/>
            <person name="Brown D.W."/>
            <person name="Naumann T.A."/>
            <person name="Divon H.H."/>
            <person name="Lysoe E."/>
            <person name="Uhlig S."/>
            <person name="Proctor R.H."/>
        </authorList>
    </citation>
    <scope>NUCLEOTIDE SEQUENCE</scope>
    <source>
        <strain evidence="3">NRRL 45417</strain>
    </source>
</reference>
<dbReference type="OrthoDB" id="9992527at2759"/>
<dbReference type="InterPro" id="IPR011009">
    <property type="entry name" value="Kinase-like_dom_sf"/>
</dbReference>
<dbReference type="Proteomes" id="UP000604273">
    <property type="component" value="Unassembled WGS sequence"/>
</dbReference>
<keyword evidence="4" id="KW-1185">Reference proteome</keyword>